<evidence type="ECO:0000256" key="6">
    <source>
        <dbReference type="ARBA" id="ARBA00023134"/>
    </source>
</evidence>
<evidence type="ECO:0000259" key="9">
    <source>
        <dbReference type="PROSITE" id="PS51722"/>
    </source>
</evidence>
<dbReference type="Gene3D" id="1.10.10.2770">
    <property type="match status" value="1"/>
</dbReference>
<dbReference type="PROSITE" id="PS51722">
    <property type="entry name" value="G_TR_2"/>
    <property type="match status" value="1"/>
</dbReference>
<dbReference type="Gene3D" id="3.40.50.300">
    <property type="entry name" value="P-loop containing nucleotide triphosphate hydrolases"/>
    <property type="match status" value="1"/>
</dbReference>
<dbReference type="InterPro" id="IPR057335">
    <property type="entry name" value="Beta-barrel_SelB"/>
</dbReference>
<dbReference type="Pfam" id="PF25461">
    <property type="entry name" value="Beta-barrel_SelB"/>
    <property type="match status" value="1"/>
</dbReference>
<dbReference type="InterPro" id="IPR004535">
    <property type="entry name" value="Transl_elong_SelB"/>
</dbReference>
<dbReference type="NCBIfam" id="TIGR00231">
    <property type="entry name" value="small_GTP"/>
    <property type="match status" value="1"/>
</dbReference>
<dbReference type="InterPro" id="IPR009001">
    <property type="entry name" value="Transl_elong_EF1A/Init_IF2_C"/>
</dbReference>
<evidence type="ECO:0000256" key="3">
    <source>
        <dbReference type="ARBA" id="ARBA00022490"/>
    </source>
</evidence>
<dbReference type="InterPro" id="IPR004161">
    <property type="entry name" value="EFTu-like_2"/>
</dbReference>
<dbReference type="GO" id="GO:0001514">
    <property type="term" value="P:selenocysteine incorporation"/>
    <property type="evidence" value="ECO:0007669"/>
    <property type="project" value="InterPro"/>
</dbReference>
<dbReference type="Gene3D" id="1.10.10.10">
    <property type="entry name" value="Winged helix-like DNA-binding domain superfamily/Winged helix DNA-binding domain"/>
    <property type="match status" value="1"/>
</dbReference>
<dbReference type="AlphaFoldDB" id="A0A381TWM8"/>
<evidence type="ECO:0000313" key="10">
    <source>
        <dbReference type="EMBL" id="SVA19367.1"/>
    </source>
</evidence>
<dbReference type="GO" id="GO:0005525">
    <property type="term" value="F:GTP binding"/>
    <property type="evidence" value="ECO:0007669"/>
    <property type="project" value="UniProtKB-KW"/>
</dbReference>
<dbReference type="Pfam" id="PF09107">
    <property type="entry name" value="WHD_3rd_SelB"/>
    <property type="match status" value="1"/>
</dbReference>
<evidence type="ECO:0000256" key="2">
    <source>
        <dbReference type="ARBA" id="ARBA00015953"/>
    </source>
</evidence>
<dbReference type="CDD" id="cd03696">
    <property type="entry name" value="SelB_II"/>
    <property type="match status" value="1"/>
</dbReference>
<comment type="subcellular location">
    <subcellularLocation>
        <location evidence="1">Cytoplasm</location>
    </subcellularLocation>
</comment>
<evidence type="ECO:0000256" key="1">
    <source>
        <dbReference type="ARBA" id="ARBA00004496"/>
    </source>
</evidence>
<dbReference type="NCBIfam" id="TIGR00475">
    <property type="entry name" value="selB"/>
    <property type="match status" value="1"/>
</dbReference>
<dbReference type="GO" id="GO:0003924">
    <property type="term" value="F:GTPase activity"/>
    <property type="evidence" value="ECO:0007669"/>
    <property type="project" value="InterPro"/>
</dbReference>
<dbReference type="EMBL" id="UINC01005143">
    <property type="protein sequence ID" value="SVA19367.1"/>
    <property type="molecule type" value="Genomic_DNA"/>
</dbReference>
<keyword evidence="5" id="KW-0648">Protein biosynthesis</keyword>
<organism evidence="10">
    <name type="scientific">marine metagenome</name>
    <dbReference type="NCBI Taxonomy" id="408172"/>
    <lineage>
        <taxon>unclassified sequences</taxon>
        <taxon>metagenomes</taxon>
        <taxon>ecological metagenomes</taxon>
    </lineage>
</organism>
<dbReference type="GO" id="GO:0003723">
    <property type="term" value="F:RNA binding"/>
    <property type="evidence" value="ECO:0007669"/>
    <property type="project" value="InterPro"/>
</dbReference>
<evidence type="ECO:0000256" key="8">
    <source>
        <dbReference type="ARBA" id="ARBA00031615"/>
    </source>
</evidence>
<dbReference type="PANTHER" id="PTHR43721">
    <property type="entry name" value="ELONGATION FACTOR TU-RELATED"/>
    <property type="match status" value="1"/>
</dbReference>
<dbReference type="InterPro" id="IPR050055">
    <property type="entry name" value="EF-Tu_GTPase"/>
</dbReference>
<protein>
    <recommendedName>
        <fullName evidence="2">Selenocysteine-specific elongation factor</fullName>
    </recommendedName>
    <alternativeName>
        <fullName evidence="8">SelB translation factor</fullName>
    </alternativeName>
</protein>
<dbReference type="InterPro" id="IPR005225">
    <property type="entry name" value="Small_GTP-bd"/>
</dbReference>
<feature type="domain" description="Tr-type G" evidence="9">
    <location>
        <begin position="1"/>
        <end position="172"/>
    </location>
</feature>
<keyword evidence="4" id="KW-0547">Nucleotide-binding</keyword>
<dbReference type="Gene3D" id="2.40.30.10">
    <property type="entry name" value="Translation factors"/>
    <property type="match status" value="1"/>
</dbReference>
<dbReference type="PROSITE" id="PS00301">
    <property type="entry name" value="G_TR_1"/>
    <property type="match status" value="1"/>
</dbReference>
<dbReference type="InterPro" id="IPR000795">
    <property type="entry name" value="T_Tr_GTP-bd_dom"/>
</dbReference>
<dbReference type="Pfam" id="PF03144">
    <property type="entry name" value="GTP_EFTU_D2"/>
    <property type="match status" value="1"/>
</dbReference>
<accession>A0A381TWM8</accession>
<dbReference type="InterPro" id="IPR031157">
    <property type="entry name" value="G_TR_CS"/>
</dbReference>
<dbReference type="Pfam" id="PF00009">
    <property type="entry name" value="GTP_EFTU"/>
    <property type="match status" value="1"/>
</dbReference>
<dbReference type="SUPFAM" id="SSF52540">
    <property type="entry name" value="P-loop containing nucleoside triphosphate hydrolases"/>
    <property type="match status" value="1"/>
</dbReference>
<dbReference type="SUPFAM" id="SSF46785">
    <property type="entry name" value="Winged helix' DNA-binding domain"/>
    <property type="match status" value="1"/>
</dbReference>
<keyword evidence="3" id="KW-0963">Cytoplasm</keyword>
<gene>
    <name evidence="10" type="ORF">METZ01_LOCUS72221</name>
</gene>
<evidence type="ECO:0000256" key="5">
    <source>
        <dbReference type="ARBA" id="ARBA00022917"/>
    </source>
</evidence>
<dbReference type="CDD" id="cd15491">
    <property type="entry name" value="selB_III"/>
    <property type="match status" value="1"/>
</dbReference>
<dbReference type="SUPFAM" id="SSF50465">
    <property type="entry name" value="EF-Tu/eEF-1alpha/eIF2-gamma C-terminal domain"/>
    <property type="match status" value="1"/>
</dbReference>
<dbReference type="GO" id="GO:0003746">
    <property type="term" value="F:translation elongation factor activity"/>
    <property type="evidence" value="ECO:0007669"/>
    <property type="project" value="InterPro"/>
</dbReference>
<dbReference type="GO" id="GO:0005737">
    <property type="term" value="C:cytoplasm"/>
    <property type="evidence" value="ECO:0007669"/>
    <property type="project" value="UniProtKB-SubCell"/>
</dbReference>
<dbReference type="SUPFAM" id="SSF50447">
    <property type="entry name" value="Translation proteins"/>
    <property type="match status" value="1"/>
</dbReference>
<sequence>MKQVVIGTAGHIDHGKTALVEALTGTNTDTLAQEKQRGITIDLGFAYLNENITIVDVPGHKKFIRNMVAGASTIHIGLLVIAADDGIMPQTIEHLHILNSLSVYKGITVITKIDLADEDWIDLVVSEVKEIEKNTIFQDSPILKVDSISMEGVNDLKHTILSFVNTIKFEQKSEYFKMHVDRVFSKKGYGPVVTGTVKSGTLKVGDSVEILPEKLTANVRGIQTHGGSVQKVKNGDRAALNLTKVDIKLLNRGTTISNPGLIPVTDKLLANLSMSPYTSWFLENNQRVRINIGTAEILARVRIFGKKIMKNQTSNVIILFERPVGVTIDDQFVVRSYSPLDTIASGIVLETEFEEDRKFIKKCPVDTLERLRYMISNFSHKPKTIEEWSKKYFISFNEMKEKLKLLDARVISDNGFVYFNHDFEYWEKETLSYIEEKCKDNSFHNYVELNNIVQSLGISEKWAKHIIERLIKSNMLAFKSGRISLVNQSLDLTDKIKIDLKKITNIIENSDSNIISIKEIIDISKLTPRKIKEMIFLLNSQNRIIQINESLIIDNNAFNNLLSSIREHFINCKTLSISDFKNISRLTRKNAIPILEYFDSRKFTKREGNNRQAGETLFVK</sequence>
<dbReference type="InterPro" id="IPR036390">
    <property type="entry name" value="WH_DNA-bd_sf"/>
</dbReference>
<keyword evidence="6" id="KW-0342">GTP-binding</keyword>
<comment type="function">
    <text evidence="7">Translation factor necessary for the incorporation of selenocysteine into proteins. It probably replaces EF-Tu for the insertion of selenocysteine directed by the UGA codon. SelB binds GTP and GDP.</text>
</comment>
<dbReference type="InterPro" id="IPR027417">
    <property type="entry name" value="P-loop_NTPase"/>
</dbReference>
<evidence type="ECO:0000256" key="7">
    <source>
        <dbReference type="ARBA" id="ARBA00025526"/>
    </source>
</evidence>
<name>A0A381TWM8_9ZZZZ</name>
<dbReference type="InterPro" id="IPR036388">
    <property type="entry name" value="WH-like_DNA-bd_sf"/>
</dbReference>
<dbReference type="InterPro" id="IPR015191">
    <property type="entry name" value="SelB_WHD4"/>
</dbReference>
<dbReference type="CDD" id="cd04171">
    <property type="entry name" value="SelB"/>
    <property type="match status" value="1"/>
</dbReference>
<reference evidence="10" key="1">
    <citation type="submission" date="2018-05" db="EMBL/GenBank/DDBJ databases">
        <authorList>
            <person name="Lanie J.A."/>
            <person name="Ng W.-L."/>
            <person name="Kazmierczak K.M."/>
            <person name="Andrzejewski T.M."/>
            <person name="Davidsen T.M."/>
            <person name="Wayne K.J."/>
            <person name="Tettelin H."/>
            <person name="Glass J.I."/>
            <person name="Rusch D."/>
            <person name="Podicherti R."/>
            <person name="Tsui H.-C.T."/>
            <person name="Winkler M.E."/>
        </authorList>
    </citation>
    <scope>NUCLEOTIDE SEQUENCE</scope>
</reference>
<proteinExistence type="predicted"/>
<dbReference type="InterPro" id="IPR009000">
    <property type="entry name" value="Transl_B-barrel_sf"/>
</dbReference>
<evidence type="ECO:0000256" key="4">
    <source>
        <dbReference type="ARBA" id="ARBA00022741"/>
    </source>
</evidence>
<dbReference type="PANTHER" id="PTHR43721:SF11">
    <property type="entry name" value="SELENOCYSTEINE-SPECIFIC ELONGATION FACTOR"/>
    <property type="match status" value="1"/>
</dbReference>